<reference evidence="8 9" key="1">
    <citation type="submission" date="2013-07" db="EMBL/GenBank/DDBJ databases">
        <title>The Genome Sequence of Cryptococcus heveanensis BCC8398.</title>
        <authorList>
            <consortium name="The Broad Institute Genome Sequencing Platform"/>
            <person name="Cuomo C."/>
            <person name="Litvintseva A."/>
            <person name="Chen Y."/>
            <person name="Heitman J."/>
            <person name="Sun S."/>
            <person name="Springer D."/>
            <person name="Dromer F."/>
            <person name="Young S.K."/>
            <person name="Zeng Q."/>
            <person name="Gargeya S."/>
            <person name="Fitzgerald M."/>
            <person name="Abouelleil A."/>
            <person name="Alvarado L."/>
            <person name="Berlin A.M."/>
            <person name="Chapman S.B."/>
            <person name="Dewar J."/>
            <person name="Goldberg J."/>
            <person name="Griggs A."/>
            <person name="Gujja S."/>
            <person name="Hansen M."/>
            <person name="Howarth C."/>
            <person name="Imamovic A."/>
            <person name="Larimer J."/>
            <person name="McCowan C."/>
            <person name="Murphy C."/>
            <person name="Pearson M."/>
            <person name="Priest M."/>
            <person name="Roberts A."/>
            <person name="Saif S."/>
            <person name="Shea T."/>
            <person name="Sykes S."/>
            <person name="Wortman J."/>
            <person name="Nusbaum C."/>
            <person name="Birren B."/>
        </authorList>
    </citation>
    <scope>NUCLEOTIDE SEQUENCE [LARGE SCALE GENOMIC DNA]</scope>
    <source>
        <strain evidence="8 9">BCC8398</strain>
    </source>
</reference>
<evidence type="ECO:0000256" key="3">
    <source>
        <dbReference type="ARBA" id="ARBA00023054"/>
    </source>
</evidence>
<dbReference type="Pfam" id="PF03962">
    <property type="entry name" value="Mnd1"/>
    <property type="match status" value="1"/>
</dbReference>
<name>A0A1B9GZ55_9TREE</name>
<sequence length="231" mass="25645">MSKRGLSMEEKKTKMLEIFHETAEFYSLKELEKIAPKTKGIVVQSVKEVVDDLVSDGFVQMDKIGTGNYFWSLPSAAGATKTALLSKIEKELESINTKTEETRKGIKAAEKGREDTAERKQLLSILSELNDTSTLLKSELAAFGAADPVRYQRKSQAVQVCKDAAVRWTDNTMVLLQYTTSLGAEETQLRESLGISELGGWRSQGSAADSNIIRYPLCLSPQAEDWEDLKT</sequence>
<keyword evidence="3" id="KW-0175">Coiled coil</keyword>
<dbReference type="PIRSF" id="PIRSF026991">
    <property type="entry name" value="Mnd1"/>
    <property type="match status" value="1"/>
</dbReference>
<dbReference type="Proteomes" id="UP000092666">
    <property type="component" value="Unassembled WGS sequence"/>
</dbReference>
<protein>
    <recommendedName>
        <fullName evidence="5">Meiotic nuclear division protein 1</fullName>
    </recommendedName>
</protein>
<evidence type="ECO:0000259" key="7">
    <source>
        <dbReference type="Pfam" id="PF18517"/>
    </source>
</evidence>
<organism evidence="8 9">
    <name type="scientific">Kwoniella heveanensis BCC8398</name>
    <dbReference type="NCBI Taxonomy" id="1296120"/>
    <lineage>
        <taxon>Eukaryota</taxon>
        <taxon>Fungi</taxon>
        <taxon>Dikarya</taxon>
        <taxon>Basidiomycota</taxon>
        <taxon>Agaricomycotina</taxon>
        <taxon>Tremellomycetes</taxon>
        <taxon>Tremellales</taxon>
        <taxon>Cryptococcaceae</taxon>
        <taxon>Kwoniella</taxon>
    </lineage>
</organism>
<dbReference type="InterPro" id="IPR040453">
    <property type="entry name" value="Mnd1_HTH"/>
</dbReference>
<evidence type="ECO:0000256" key="2">
    <source>
        <dbReference type="ARBA" id="ARBA00005981"/>
    </source>
</evidence>
<dbReference type="Pfam" id="PF18517">
    <property type="entry name" value="LZ3wCH"/>
    <property type="match status" value="1"/>
</dbReference>
<dbReference type="InterPro" id="IPR040661">
    <property type="entry name" value="LZ3wCH"/>
</dbReference>
<dbReference type="GO" id="GO:0005634">
    <property type="term" value="C:nucleus"/>
    <property type="evidence" value="ECO:0007669"/>
    <property type="project" value="UniProtKB-SubCell"/>
</dbReference>
<dbReference type="AlphaFoldDB" id="A0A1B9GZ55"/>
<evidence type="ECO:0000313" key="9">
    <source>
        <dbReference type="Proteomes" id="UP000092666"/>
    </source>
</evidence>
<keyword evidence="4 5" id="KW-0539">Nucleus</keyword>
<evidence type="ECO:0000313" key="8">
    <source>
        <dbReference type="EMBL" id="OCF36318.1"/>
    </source>
</evidence>
<evidence type="ECO:0000256" key="5">
    <source>
        <dbReference type="PIRNR" id="PIRNR026991"/>
    </source>
</evidence>
<proteinExistence type="inferred from homology"/>
<dbReference type="STRING" id="1296120.A0A1B9GZ55"/>
<accession>A0A1B9GZ55</accession>
<gene>
    <name evidence="8" type="ORF">I316_02193</name>
</gene>
<evidence type="ECO:0000256" key="1">
    <source>
        <dbReference type="ARBA" id="ARBA00004123"/>
    </source>
</evidence>
<reference evidence="9" key="2">
    <citation type="submission" date="2013-12" db="EMBL/GenBank/DDBJ databases">
        <title>Evolution of pathogenesis and genome organization in the Tremellales.</title>
        <authorList>
            <person name="Cuomo C."/>
            <person name="Litvintseva A."/>
            <person name="Heitman J."/>
            <person name="Chen Y."/>
            <person name="Sun S."/>
            <person name="Springer D."/>
            <person name="Dromer F."/>
            <person name="Young S."/>
            <person name="Zeng Q."/>
            <person name="Chapman S."/>
            <person name="Gujja S."/>
            <person name="Saif S."/>
            <person name="Birren B."/>
        </authorList>
    </citation>
    <scope>NUCLEOTIDE SEQUENCE [LARGE SCALE GENOMIC DNA]</scope>
    <source>
        <strain evidence="9">BCC8398</strain>
    </source>
</reference>
<evidence type="ECO:0000259" key="6">
    <source>
        <dbReference type="Pfam" id="PF03962"/>
    </source>
</evidence>
<dbReference type="GO" id="GO:0003690">
    <property type="term" value="F:double-stranded DNA binding"/>
    <property type="evidence" value="ECO:0007669"/>
    <property type="project" value="InterPro"/>
</dbReference>
<evidence type="ECO:0000256" key="4">
    <source>
        <dbReference type="ARBA" id="ARBA00023242"/>
    </source>
</evidence>
<comment type="function">
    <text evidence="5">Required for proper homologous chromosome pairing and efficient cross-over and intragenic recombination during meiosis.</text>
</comment>
<comment type="similarity">
    <text evidence="2 5">Belongs to the MND1 family.</text>
</comment>
<dbReference type="EMBL" id="KI669496">
    <property type="protein sequence ID" value="OCF36318.1"/>
    <property type="molecule type" value="Genomic_DNA"/>
</dbReference>
<feature type="domain" description="Mnd1 HTH" evidence="6">
    <location>
        <begin position="15"/>
        <end position="74"/>
    </location>
</feature>
<dbReference type="OrthoDB" id="273345at2759"/>
<keyword evidence="9" id="KW-1185">Reference proteome</keyword>
<feature type="domain" description="Leucine zipper with capping helix" evidence="7">
    <location>
        <begin position="151"/>
        <end position="196"/>
    </location>
</feature>
<comment type="subcellular location">
    <subcellularLocation>
        <location evidence="1 5">Nucleus</location>
    </subcellularLocation>
</comment>
<dbReference type="InterPro" id="IPR005647">
    <property type="entry name" value="Mnd1"/>
</dbReference>
<dbReference type="GO" id="GO:0007131">
    <property type="term" value="P:reciprocal meiotic recombination"/>
    <property type="evidence" value="ECO:0007669"/>
    <property type="project" value="InterPro"/>
</dbReference>